<gene>
    <name evidence="2" type="ORF">E1293_00025</name>
</gene>
<evidence type="ECO:0000313" key="2">
    <source>
        <dbReference type="EMBL" id="TDD92903.1"/>
    </source>
</evidence>
<dbReference type="Proteomes" id="UP000295578">
    <property type="component" value="Unassembled WGS sequence"/>
</dbReference>
<dbReference type="EMBL" id="SMKY01000001">
    <property type="protein sequence ID" value="TDD92903.1"/>
    <property type="molecule type" value="Genomic_DNA"/>
</dbReference>
<dbReference type="RefSeq" id="WP_132192398.1">
    <property type="nucleotide sequence ID" value="NZ_SMKY01000001.1"/>
</dbReference>
<protein>
    <submittedName>
        <fullName evidence="2">Uncharacterized protein</fullName>
    </submittedName>
</protein>
<name>A0A4R5C4A3_9ACTN</name>
<dbReference type="OrthoDB" id="525039at2"/>
<reference evidence="2 3" key="1">
    <citation type="submission" date="2019-03" db="EMBL/GenBank/DDBJ databases">
        <title>Draft genome sequences of novel Actinobacteria.</title>
        <authorList>
            <person name="Sahin N."/>
            <person name="Ay H."/>
            <person name="Saygin H."/>
        </authorList>
    </citation>
    <scope>NUCLEOTIDE SEQUENCE [LARGE SCALE GENOMIC DNA]</scope>
    <source>
        <strain evidence="2 3">DSM 45941</strain>
    </source>
</reference>
<feature type="compositionally biased region" description="Low complexity" evidence="1">
    <location>
        <begin position="8"/>
        <end position="26"/>
    </location>
</feature>
<accession>A0A4R5C4A3</accession>
<sequence>MGQVSPAPSGRRGQSASPGAASRPGPACHPRTGGAPLKVTCPDVRSRLPRVPASQQAVVARDLNLLDSRIAEADRRLKKLIDRINISFQRAGQQSPGPVRKVYGFTDHAGLRLITCGGTYLTRRHRHLDNIIVYAELLPTG</sequence>
<evidence type="ECO:0000313" key="3">
    <source>
        <dbReference type="Proteomes" id="UP000295578"/>
    </source>
</evidence>
<evidence type="ECO:0000256" key="1">
    <source>
        <dbReference type="SAM" id="MobiDB-lite"/>
    </source>
</evidence>
<dbReference type="AlphaFoldDB" id="A0A4R5C4A3"/>
<proteinExistence type="predicted"/>
<organism evidence="2 3">
    <name type="scientific">Actinomadura darangshiensis</name>
    <dbReference type="NCBI Taxonomy" id="705336"/>
    <lineage>
        <taxon>Bacteria</taxon>
        <taxon>Bacillati</taxon>
        <taxon>Actinomycetota</taxon>
        <taxon>Actinomycetes</taxon>
        <taxon>Streptosporangiales</taxon>
        <taxon>Thermomonosporaceae</taxon>
        <taxon>Actinomadura</taxon>
    </lineage>
</organism>
<comment type="caution">
    <text evidence="2">The sequence shown here is derived from an EMBL/GenBank/DDBJ whole genome shotgun (WGS) entry which is preliminary data.</text>
</comment>
<keyword evidence="3" id="KW-1185">Reference proteome</keyword>
<feature type="region of interest" description="Disordered" evidence="1">
    <location>
        <begin position="1"/>
        <end position="41"/>
    </location>
</feature>